<evidence type="ECO:0000256" key="1">
    <source>
        <dbReference type="ARBA" id="ARBA00018719"/>
    </source>
</evidence>
<dbReference type="EMBL" id="UZWE01000042">
    <property type="protein sequence ID" value="VDS09779.1"/>
    <property type="molecule type" value="Genomic_DNA"/>
</dbReference>
<sequence length="307" mass="32409">MPADAFDCAIVGGGPAGLTAAIYLARFRRRAILIDAGDSRASLIPRSRNHPGFPDGIHGDDLLARMREQLDNFTAATLAARVTGIARSGSGFRIAAGRDIAASHLILATGIRDRLPPIAQARDHVRDGLIRQCPVCDAYELTGQPVAVIGTAHCAAGEALFLRQYTADISLLTLGADLDLSGRIMGKLADAGVRIVRDPVEDWDFGRDGVGVRFRGAAPRRFAALYSGLGNDPRNDLAAALGVDLAEDGRILTDMNQETSVPAVFAAGDVVTGLNQIAVAMAQGEIAATRIHSLLRLAENRCVPDSL</sequence>
<dbReference type="GO" id="GO:0016491">
    <property type="term" value="F:oxidoreductase activity"/>
    <property type="evidence" value="ECO:0007669"/>
    <property type="project" value="UniProtKB-KW"/>
</dbReference>
<dbReference type="Proteomes" id="UP000270743">
    <property type="component" value="Unassembled WGS sequence"/>
</dbReference>
<keyword evidence="6" id="KW-1185">Reference proteome</keyword>
<keyword evidence="3 5" id="KW-0560">Oxidoreductase</keyword>
<accession>A0A447IQW0</accession>
<gene>
    <name evidence="5" type="primary">trxB_1</name>
    <name evidence="5" type="ORF">PARHAE_02986</name>
</gene>
<dbReference type="Pfam" id="PF07992">
    <property type="entry name" value="Pyr_redox_2"/>
    <property type="match status" value="1"/>
</dbReference>
<proteinExistence type="predicted"/>
<dbReference type="OrthoDB" id="9786503at2"/>
<dbReference type="Gene3D" id="3.50.50.60">
    <property type="entry name" value="FAD/NAD(P)-binding domain"/>
    <property type="match status" value="2"/>
</dbReference>
<dbReference type="InterPro" id="IPR023753">
    <property type="entry name" value="FAD/NAD-binding_dom"/>
</dbReference>
<dbReference type="PRINTS" id="PR00469">
    <property type="entry name" value="PNDRDTASEII"/>
</dbReference>
<evidence type="ECO:0000256" key="2">
    <source>
        <dbReference type="ARBA" id="ARBA00022630"/>
    </source>
</evidence>
<dbReference type="InterPro" id="IPR050097">
    <property type="entry name" value="Ferredoxin-NADP_redctase_2"/>
</dbReference>
<evidence type="ECO:0000256" key="3">
    <source>
        <dbReference type="ARBA" id="ARBA00023002"/>
    </source>
</evidence>
<evidence type="ECO:0000259" key="4">
    <source>
        <dbReference type="Pfam" id="PF07992"/>
    </source>
</evidence>
<feature type="domain" description="FAD/NAD(P)-binding" evidence="4">
    <location>
        <begin position="6"/>
        <end position="284"/>
    </location>
</feature>
<reference evidence="5 6" key="1">
    <citation type="submission" date="2018-12" db="EMBL/GenBank/DDBJ databases">
        <authorList>
            <person name="Criscuolo A."/>
        </authorList>
    </citation>
    <scope>NUCLEOTIDE SEQUENCE [LARGE SCALE GENOMIC DNA]</scope>
    <source>
        <strain evidence="5">ACIP1116241</strain>
    </source>
</reference>
<keyword evidence="2" id="KW-0285">Flavoprotein</keyword>
<dbReference type="SUPFAM" id="SSF51905">
    <property type="entry name" value="FAD/NAD(P)-binding domain"/>
    <property type="match status" value="1"/>
</dbReference>
<evidence type="ECO:0000313" key="5">
    <source>
        <dbReference type="EMBL" id="VDS09779.1"/>
    </source>
</evidence>
<name>A0A447IQW0_9RHOB</name>
<evidence type="ECO:0000313" key="6">
    <source>
        <dbReference type="Proteomes" id="UP000270743"/>
    </source>
</evidence>
<organism evidence="5 6">
    <name type="scientific">Paracoccus haematequi</name>
    <dbReference type="NCBI Taxonomy" id="2491866"/>
    <lineage>
        <taxon>Bacteria</taxon>
        <taxon>Pseudomonadati</taxon>
        <taxon>Pseudomonadota</taxon>
        <taxon>Alphaproteobacteria</taxon>
        <taxon>Rhodobacterales</taxon>
        <taxon>Paracoccaceae</taxon>
        <taxon>Paracoccus</taxon>
    </lineage>
</organism>
<dbReference type="AlphaFoldDB" id="A0A447IQW0"/>
<dbReference type="PRINTS" id="PR00368">
    <property type="entry name" value="FADPNR"/>
</dbReference>
<dbReference type="InterPro" id="IPR036188">
    <property type="entry name" value="FAD/NAD-bd_sf"/>
</dbReference>
<dbReference type="RefSeq" id="WP_126155398.1">
    <property type="nucleotide sequence ID" value="NZ_UZWE01000042.1"/>
</dbReference>
<dbReference type="PANTHER" id="PTHR48105">
    <property type="entry name" value="THIOREDOXIN REDUCTASE 1-RELATED-RELATED"/>
    <property type="match status" value="1"/>
</dbReference>
<protein>
    <recommendedName>
        <fullName evidence="1">Thioredoxin reductase</fullName>
    </recommendedName>
</protein>